<keyword evidence="2" id="KW-1185">Reference proteome</keyword>
<sequence length="78" mass="8919">MIHYSVIPMDVIFEGMDTYSPEFVEIEHQGVTLQVEPMDAKQARIVRLLSGNPQDYMKEQYTPGTVISYIPGFHQTLS</sequence>
<evidence type="ECO:0000313" key="1">
    <source>
        <dbReference type="EMBL" id="UJF35395.1"/>
    </source>
</evidence>
<name>A0ABY3SQL1_9BACL</name>
<dbReference type="EMBL" id="CP090978">
    <property type="protein sequence ID" value="UJF35395.1"/>
    <property type="molecule type" value="Genomic_DNA"/>
</dbReference>
<organism evidence="1 2">
    <name type="scientific">Paenibacillus hexagrammi</name>
    <dbReference type="NCBI Taxonomy" id="2908839"/>
    <lineage>
        <taxon>Bacteria</taxon>
        <taxon>Bacillati</taxon>
        <taxon>Bacillota</taxon>
        <taxon>Bacilli</taxon>
        <taxon>Bacillales</taxon>
        <taxon>Paenibacillaceae</taxon>
        <taxon>Paenibacillus</taxon>
    </lineage>
</organism>
<dbReference type="InterPro" id="IPR025619">
    <property type="entry name" value="YlzJ"/>
</dbReference>
<gene>
    <name evidence="1" type="ORF">L0M14_09980</name>
</gene>
<dbReference type="RefSeq" id="WP_235121962.1">
    <property type="nucleotide sequence ID" value="NZ_CP090978.1"/>
</dbReference>
<reference evidence="1 2" key="1">
    <citation type="journal article" date="2024" name="Int. J. Syst. Evol. Microbiol.">
        <title>Paenibacillus hexagrammi sp. nov., a novel bacterium isolated from the gut content of Hexagrammos agrammus.</title>
        <authorList>
            <person name="Jung H.K."/>
            <person name="Kim D.G."/>
            <person name="Zin H."/>
            <person name="Park J."/>
            <person name="Jung H."/>
            <person name="Kim Y.O."/>
            <person name="Kong H.J."/>
            <person name="Kim J.W."/>
            <person name="Kim Y.S."/>
        </authorList>
    </citation>
    <scope>NUCLEOTIDE SEQUENCE [LARGE SCALE GENOMIC DNA]</scope>
    <source>
        <strain evidence="1 2">YPD9-1</strain>
    </source>
</reference>
<dbReference type="Pfam" id="PF14035">
    <property type="entry name" value="YlzJ"/>
    <property type="match status" value="1"/>
</dbReference>
<evidence type="ECO:0000313" key="2">
    <source>
        <dbReference type="Proteomes" id="UP001649230"/>
    </source>
</evidence>
<dbReference type="Proteomes" id="UP001649230">
    <property type="component" value="Chromosome"/>
</dbReference>
<accession>A0ABY3SQL1</accession>
<proteinExistence type="predicted"/>
<protein>
    <submittedName>
        <fullName evidence="1">YlzJ-like family protein</fullName>
    </submittedName>
</protein>